<feature type="domain" description="CSD" evidence="2">
    <location>
        <begin position="28"/>
        <end position="95"/>
    </location>
</feature>
<dbReference type="EMBL" id="JTDF01002552">
    <property type="protein sequence ID" value="KAF8568687.1"/>
    <property type="molecule type" value="Genomic_DNA"/>
</dbReference>
<dbReference type="SMART" id="SM00357">
    <property type="entry name" value="CSP"/>
    <property type="match status" value="1"/>
</dbReference>
<feature type="compositionally biased region" description="Basic residues" evidence="1">
    <location>
        <begin position="205"/>
        <end position="219"/>
    </location>
</feature>
<evidence type="ECO:0000313" key="4">
    <source>
        <dbReference type="Proteomes" id="UP000699462"/>
    </source>
</evidence>
<feature type="compositionally biased region" description="Basic residues" evidence="1">
    <location>
        <begin position="140"/>
        <end position="149"/>
    </location>
</feature>
<evidence type="ECO:0000313" key="3">
    <source>
        <dbReference type="EMBL" id="KAF8568687.1"/>
    </source>
</evidence>
<evidence type="ECO:0000256" key="1">
    <source>
        <dbReference type="SAM" id="MobiDB-lite"/>
    </source>
</evidence>
<dbReference type="OrthoDB" id="203339at2759"/>
<dbReference type="InterPro" id="IPR012340">
    <property type="entry name" value="NA-bd_OB-fold"/>
</dbReference>
<keyword evidence="4" id="KW-1185">Reference proteome</keyword>
<dbReference type="SUPFAM" id="SSF50249">
    <property type="entry name" value="Nucleic acid-binding proteins"/>
    <property type="match status" value="1"/>
</dbReference>
<feature type="compositionally biased region" description="Basic and acidic residues" evidence="1">
    <location>
        <begin position="150"/>
        <end position="160"/>
    </location>
</feature>
<organism evidence="3 4">
    <name type="scientific">Paragonimus westermani</name>
    <dbReference type="NCBI Taxonomy" id="34504"/>
    <lineage>
        <taxon>Eukaryota</taxon>
        <taxon>Metazoa</taxon>
        <taxon>Spiralia</taxon>
        <taxon>Lophotrochozoa</taxon>
        <taxon>Platyhelminthes</taxon>
        <taxon>Trematoda</taxon>
        <taxon>Digenea</taxon>
        <taxon>Plagiorchiida</taxon>
        <taxon>Troglotremata</taxon>
        <taxon>Troglotrematidae</taxon>
        <taxon>Paragonimus</taxon>
    </lineage>
</organism>
<dbReference type="InterPro" id="IPR011129">
    <property type="entry name" value="CSD"/>
</dbReference>
<feature type="compositionally biased region" description="Polar residues" evidence="1">
    <location>
        <begin position="114"/>
        <end position="128"/>
    </location>
</feature>
<comment type="caution">
    <text evidence="3">The sequence shown here is derived from an EMBL/GenBank/DDBJ whole genome shotgun (WGS) entry which is preliminary data.</text>
</comment>
<sequence length="387" mass="42841">MATAVEAPVENLKPQKKEVEVLKVLAEKVRGHVKWYSVSRRYGFISRNDDGGDLFVHRSVISSYSKRFPSLRNGEEVEFSVVETNQGIEATYVTGPGGQPVKGMRPLYRRYRTVSESNNEADPSQAQSEPVDDDGARPRQGGRRPRNFRRRDGGRVRSEGTNELQVVEGGVEKQDKSDVERDGALAKTRTEGDAEGESPHDAVPRQRRRPQRRTPRHRSAPTEGPEATEAHDTEGNGNLQAPEFHAAPMWQPRRFRRPFRPRGGFRSVNGTWNPGTSANDTNGIPHGYRNYQAGDRNGFDRGPRRRGYGGGGYFRGQRRGPRPTGDWNAPTNGIPAAAETDKVIAHDCTEHVVSVNEVTNGVRQVDLSASPKLSEKCSGPVAVSNEA</sequence>
<dbReference type="Pfam" id="PF00313">
    <property type="entry name" value="CSD"/>
    <property type="match status" value="1"/>
</dbReference>
<dbReference type="GO" id="GO:0003676">
    <property type="term" value="F:nucleic acid binding"/>
    <property type="evidence" value="ECO:0007669"/>
    <property type="project" value="InterPro"/>
</dbReference>
<feature type="region of interest" description="Disordered" evidence="1">
    <location>
        <begin position="114"/>
        <end position="327"/>
    </location>
</feature>
<dbReference type="PRINTS" id="PR00050">
    <property type="entry name" value="COLDSHOCK"/>
</dbReference>
<accession>A0A8T0DPN5</accession>
<dbReference type="InterPro" id="IPR002059">
    <property type="entry name" value="CSP_DNA-bd"/>
</dbReference>
<dbReference type="Proteomes" id="UP000699462">
    <property type="component" value="Unassembled WGS sequence"/>
</dbReference>
<dbReference type="AlphaFoldDB" id="A0A8T0DPN5"/>
<dbReference type="PANTHER" id="PTHR11544">
    <property type="entry name" value="COLD SHOCK DOMAIN CONTAINING PROTEINS"/>
    <property type="match status" value="1"/>
</dbReference>
<gene>
    <name evidence="3" type="ORF">P879_05363</name>
</gene>
<proteinExistence type="predicted"/>
<dbReference type="CDD" id="cd04458">
    <property type="entry name" value="CSP_CDS"/>
    <property type="match status" value="1"/>
</dbReference>
<dbReference type="InterPro" id="IPR050181">
    <property type="entry name" value="Cold_shock_domain"/>
</dbReference>
<feature type="compositionally biased region" description="Polar residues" evidence="1">
    <location>
        <begin position="268"/>
        <end position="282"/>
    </location>
</feature>
<dbReference type="PROSITE" id="PS51857">
    <property type="entry name" value="CSD_2"/>
    <property type="match status" value="1"/>
</dbReference>
<dbReference type="InterPro" id="IPR019844">
    <property type="entry name" value="CSD_CS"/>
</dbReference>
<dbReference type="Gene3D" id="2.40.50.140">
    <property type="entry name" value="Nucleic acid-binding proteins"/>
    <property type="match status" value="1"/>
</dbReference>
<dbReference type="PROSITE" id="PS00352">
    <property type="entry name" value="CSD_1"/>
    <property type="match status" value="1"/>
</dbReference>
<reference evidence="3 4" key="1">
    <citation type="submission" date="2019-07" db="EMBL/GenBank/DDBJ databases">
        <title>Annotation for the trematode Paragonimus westermani.</title>
        <authorList>
            <person name="Choi Y.-J."/>
        </authorList>
    </citation>
    <scope>NUCLEOTIDE SEQUENCE [LARGE SCALE GENOMIC DNA]</scope>
    <source>
        <strain evidence="3">180907_Pwestermani</strain>
    </source>
</reference>
<feature type="compositionally biased region" description="Basic and acidic residues" evidence="1">
    <location>
        <begin position="170"/>
        <end position="204"/>
    </location>
</feature>
<evidence type="ECO:0000259" key="2">
    <source>
        <dbReference type="PROSITE" id="PS51857"/>
    </source>
</evidence>
<name>A0A8T0DPN5_9TREM</name>
<protein>
    <recommendedName>
        <fullName evidence="2">CSD domain-containing protein</fullName>
    </recommendedName>
</protein>